<evidence type="ECO:0000256" key="2">
    <source>
        <dbReference type="ARBA" id="ARBA00005678"/>
    </source>
</evidence>
<evidence type="ECO:0000256" key="4">
    <source>
        <dbReference type="ARBA" id="ARBA00022701"/>
    </source>
</evidence>
<evidence type="ECO:0000256" key="6">
    <source>
        <dbReference type="ARBA" id="ARBA00023212"/>
    </source>
</evidence>
<reference evidence="7" key="1">
    <citation type="submission" date="2008-06" db="EMBL/GenBank/DDBJ databases">
        <authorList>
            <person name="Lorenzi H."/>
            <person name="Inman J."/>
            <person name="Miller J."/>
            <person name="Schobel S."/>
            <person name="Amedeo P."/>
            <person name="Caler E.V."/>
            <person name="da Silva J."/>
        </authorList>
    </citation>
    <scope>NUCLEOTIDE SEQUENCE [LARGE SCALE GENOMIC DNA]</scope>
    <source>
        <strain evidence="7">RN66</strain>
    </source>
</reference>
<keyword evidence="8" id="KW-1185">Reference proteome</keyword>
<dbReference type="Proteomes" id="UP000001460">
    <property type="component" value="Unassembled WGS sequence"/>
</dbReference>
<dbReference type="InterPro" id="IPR008374">
    <property type="entry name" value="SF_assemblin/giardin_b"/>
</dbReference>
<dbReference type="AlphaFoldDB" id="B6AGS2"/>
<dbReference type="VEuPathDB" id="CryptoDB:CMU_035860"/>
<evidence type="ECO:0000256" key="1">
    <source>
        <dbReference type="ARBA" id="ARBA00004245"/>
    </source>
</evidence>
<comment type="subcellular location">
    <subcellularLocation>
        <location evidence="1">Cytoplasm</location>
        <location evidence="1">Cytoskeleton</location>
    </subcellularLocation>
</comment>
<dbReference type="GeneID" id="6996859"/>
<keyword evidence="5" id="KW-0175">Coiled coil</keyword>
<dbReference type="OrthoDB" id="436841at2759"/>
<dbReference type="EMBL" id="DS989733">
    <property type="protein sequence ID" value="EEA07413.1"/>
    <property type="molecule type" value="Genomic_DNA"/>
</dbReference>
<keyword evidence="4" id="KW-0493">Microtubule</keyword>
<dbReference type="RefSeq" id="XP_002141762.1">
    <property type="nucleotide sequence ID" value="XM_002141726.1"/>
</dbReference>
<evidence type="ECO:0000313" key="8">
    <source>
        <dbReference type="Proteomes" id="UP000001460"/>
    </source>
</evidence>
<evidence type="ECO:0008006" key="9">
    <source>
        <dbReference type="Google" id="ProtNLM"/>
    </source>
</evidence>
<dbReference type="GO" id="GO:0005200">
    <property type="term" value="F:structural constituent of cytoskeleton"/>
    <property type="evidence" value="ECO:0007669"/>
    <property type="project" value="InterPro"/>
</dbReference>
<evidence type="ECO:0000256" key="3">
    <source>
        <dbReference type="ARBA" id="ARBA00022490"/>
    </source>
</evidence>
<dbReference type="Gene3D" id="1.20.5.300">
    <property type="match status" value="1"/>
</dbReference>
<sequence length="231" mass="26475">MDIYNVRLSEIVSLQDSIRSELQDSISNRKSSIQEIQRSTEEIGNKIIHNITVKVLQRIETIMGTMEGLLNRCEAVEKKLHEYRIVQVKKTNFESVDHTINNIKEDIRSYYQCIDRITGVFIKVNEYKSNLVNSINQEITKLSDNTSHVKIQSEIQNFNKSFENNPKLNSCNPNNQFSIFIKQELKGIQSALISATKLRQDADDDITNAIKKFTETLQNGLTIAVSNYSVS</sequence>
<gene>
    <name evidence="7" type="ORF">CMU_035860</name>
</gene>
<name>B6AGS2_CRYMR</name>
<protein>
    <recommendedName>
        <fullName evidence="9">SF-assemblin/beta giardin family protein</fullName>
    </recommendedName>
</protein>
<evidence type="ECO:0000313" key="7">
    <source>
        <dbReference type="EMBL" id="EEA07413.1"/>
    </source>
</evidence>
<accession>B6AGS2</accession>
<evidence type="ECO:0000256" key="5">
    <source>
        <dbReference type="ARBA" id="ARBA00023054"/>
    </source>
</evidence>
<comment type="similarity">
    <text evidence="2">Belongs to the SF-assemblin family.</text>
</comment>
<keyword evidence="6" id="KW-0206">Cytoskeleton</keyword>
<dbReference type="Pfam" id="PF06705">
    <property type="entry name" value="SF-assemblin"/>
    <property type="match status" value="1"/>
</dbReference>
<keyword evidence="3" id="KW-0963">Cytoplasm</keyword>
<proteinExistence type="inferred from homology"/>
<organism evidence="7 8">
    <name type="scientific">Cryptosporidium muris (strain RN66)</name>
    <dbReference type="NCBI Taxonomy" id="441375"/>
    <lineage>
        <taxon>Eukaryota</taxon>
        <taxon>Sar</taxon>
        <taxon>Alveolata</taxon>
        <taxon>Apicomplexa</taxon>
        <taxon>Conoidasida</taxon>
        <taxon>Coccidia</taxon>
        <taxon>Eucoccidiorida</taxon>
        <taxon>Eimeriorina</taxon>
        <taxon>Cryptosporidiidae</taxon>
        <taxon>Cryptosporidium</taxon>
    </lineage>
</organism>
<dbReference type="GO" id="GO:0005874">
    <property type="term" value="C:microtubule"/>
    <property type="evidence" value="ECO:0007669"/>
    <property type="project" value="UniProtKB-KW"/>
</dbReference>